<evidence type="ECO:0000256" key="2">
    <source>
        <dbReference type="ARBA" id="ARBA00010663"/>
    </source>
</evidence>
<evidence type="ECO:0000256" key="7">
    <source>
        <dbReference type="ARBA" id="ARBA00023170"/>
    </source>
</evidence>
<dbReference type="PRINTS" id="PR00237">
    <property type="entry name" value="GPCRRHODOPSN"/>
</dbReference>
<dbReference type="Pfam" id="PF00001">
    <property type="entry name" value="7tm_1"/>
    <property type="match status" value="1"/>
</dbReference>
<keyword evidence="12" id="KW-1185">Reference proteome</keyword>
<proteinExistence type="inferred from homology"/>
<evidence type="ECO:0000259" key="10">
    <source>
        <dbReference type="PROSITE" id="PS50262"/>
    </source>
</evidence>
<dbReference type="PANTHER" id="PTHR24243">
    <property type="entry name" value="G-PROTEIN COUPLED RECEPTOR"/>
    <property type="match status" value="1"/>
</dbReference>
<feature type="domain" description="G-protein coupled receptors family 1 profile" evidence="10">
    <location>
        <begin position="58"/>
        <end position="284"/>
    </location>
</feature>
<name>A0AAW2EK65_9HYME</name>
<evidence type="ECO:0000256" key="8">
    <source>
        <dbReference type="ARBA" id="ARBA00023224"/>
    </source>
</evidence>
<keyword evidence="3 9" id="KW-0812">Transmembrane</keyword>
<evidence type="ECO:0000256" key="1">
    <source>
        <dbReference type="ARBA" id="ARBA00004141"/>
    </source>
</evidence>
<dbReference type="InterPro" id="IPR000276">
    <property type="entry name" value="GPCR_Rhodpsn"/>
</dbReference>
<evidence type="ECO:0000256" key="4">
    <source>
        <dbReference type="ARBA" id="ARBA00022989"/>
    </source>
</evidence>
<feature type="transmembrane region" description="Helical" evidence="9">
    <location>
        <begin position="115"/>
        <end position="137"/>
    </location>
</feature>
<feature type="transmembrane region" description="Helical" evidence="9">
    <location>
        <begin position="271"/>
        <end position="289"/>
    </location>
</feature>
<dbReference type="SUPFAM" id="SSF81321">
    <property type="entry name" value="Family A G protein-coupled receptor-like"/>
    <property type="match status" value="1"/>
</dbReference>
<keyword evidence="5" id="KW-0297">G-protein coupled receptor</keyword>
<feature type="transmembrane region" description="Helical" evidence="9">
    <location>
        <begin position="188"/>
        <end position="211"/>
    </location>
</feature>
<comment type="caution">
    <text evidence="11">The sequence shown here is derived from an EMBL/GenBank/DDBJ whole genome shotgun (WGS) entry which is preliminary data.</text>
</comment>
<dbReference type="Gene3D" id="1.20.1070.10">
    <property type="entry name" value="Rhodopsin 7-helix transmembrane proteins"/>
    <property type="match status" value="1"/>
</dbReference>
<feature type="transmembrane region" description="Helical" evidence="9">
    <location>
        <begin position="232"/>
        <end position="251"/>
    </location>
</feature>
<evidence type="ECO:0000256" key="6">
    <source>
        <dbReference type="ARBA" id="ARBA00023136"/>
    </source>
</evidence>
<keyword evidence="8" id="KW-0807">Transducer</keyword>
<sequence length="304" mass="34720">MSNEYSVTTSYVEVPFPRIKMEPVTTTHPTKINIVVPVIPEPARNIMDLVLLTAGVSLNASLGLFIVLNSTMYNSTNCYVVSLVLSNFVILFEPLMRICEWIFGIHLKINLDYVFIMSFGTSILTIILLNVETYIVICQKNSPLRKSFLKASSAIKGIIFIWTAIVMAASIELHLYDHFEKEIVDDIYVSSTVMFLIFPLLVFIILNYFILYNLTMSKSTSGTWPGKDVKRFVFLIGVHMGFFLTVVPYRVTRAISLISRRNDTMIEITYTMVKTYPIILPIISFLTSIKRNPRRQRQETSVVI</sequence>
<dbReference type="InterPro" id="IPR017452">
    <property type="entry name" value="GPCR_Rhodpsn_7TM"/>
</dbReference>
<dbReference type="PROSITE" id="PS50262">
    <property type="entry name" value="G_PROTEIN_RECEP_F1_2"/>
    <property type="match status" value="1"/>
</dbReference>
<dbReference type="GO" id="GO:0004930">
    <property type="term" value="F:G protein-coupled receptor activity"/>
    <property type="evidence" value="ECO:0007669"/>
    <property type="project" value="UniProtKB-KW"/>
</dbReference>
<keyword evidence="4 9" id="KW-1133">Transmembrane helix</keyword>
<evidence type="ECO:0000256" key="5">
    <source>
        <dbReference type="ARBA" id="ARBA00023040"/>
    </source>
</evidence>
<accession>A0AAW2EK65</accession>
<protein>
    <recommendedName>
        <fullName evidence="10">G-protein coupled receptors family 1 profile domain-containing protein</fullName>
    </recommendedName>
</protein>
<dbReference type="PANTHER" id="PTHR24243:SF233">
    <property type="entry name" value="THYROTROPIN-RELEASING HORMONE RECEPTOR"/>
    <property type="match status" value="1"/>
</dbReference>
<feature type="transmembrane region" description="Helical" evidence="9">
    <location>
        <begin position="49"/>
        <end position="68"/>
    </location>
</feature>
<keyword evidence="6 9" id="KW-0472">Membrane</keyword>
<comment type="subcellular location">
    <subcellularLocation>
        <location evidence="1">Membrane</location>
        <topology evidence="1">Multi-pass membrane protein</topology>
    </subcellularLocation>
</comment>
<dbReference type="GO" id="GO:0005886">
    <property type="term" value="C:plasma membrane"/>
    <property type="evidence" value="ECO:0007669"/>
    <property type="project" value="TreeGrafter"/>
</dbReference>
<evidence type="ECO:0000313" key="12">
    <source>
        <dbReference type="Proteomes" id="UP001430953"/>
    </source>
</evidence>
<comment type="similarity">
    <text evidence="2">Belongs to the G-protein coupled receptor 1 family.</text>
</comment>
<keyword evidence="7" id="KW-0675">Receptor</keyword>
<feature type="transmembrane region" description="Helical" evidence="9">
    <location>
        <begin position="158"/>
        <end position="176"/>
    </location>
</feature>
<organism evidence="11 12">
    <name type="scientific">Cardiocondyla obscurior</name>
    <dbReference type="NCBI Taxonomy" id="286306"/>
    <lineage>
        <taxon>Eukaryota</taxon>
        <taxon>Metazoa</taxon>
        <taxon>Ecdysozoa</taxon>
        <taxon>Arthropoda</taxon>
        <taxon>Hexapoda</taxon>
        <taxon>Insecta</taxon>
        <taxon>Pterygota</taxon>
        <taxon>Neoptera</taxon>
        <taxon>Endopterygota</taxon>
        <taxon>Hymenoptera</taxon>
        <taxon>Apocrita</taxon>
        <taxon>Aculeata</taxon>
        <taxon>Formicoidea</taxon>
        <taxon>Formicidae</taxon>
        <taxon>Myrmicinae</taxon>
        <taxon>Cardiocondyla</taxon>
    </lineage>
</organism>
<gene>
    <name evidence="11" type="ORF">PUN28_018197</name>
</gene>
<evidence type="ECO:0000256" key="3">
    <source>
        <dbReference type="ARBA" id="ARBA00022692"/>
    </source>
</evidence>
<feature type="transmembrane region" description="Helical" evidence="9">
    <location>
        <begin position="80"/>
        <end position="103"/>
    </location>
</feature>
<evidence type="ECO:0000256" key="9">
    <source>
        <dbReference type="SAM" id="Phobius"/>
    </source>
</evidence>
<dbReference type="AlphaFoldDB" id="A0AAW2EK65"/>
<dbReference type="EMBL" id="JADYXP020000022">
    <property type="protein sequence ID" value="KAL0102724.1"/>
    <property type="molecule type" value="Genomic_DNA"/>
</dbReference>
<dbReference type="Proteomes" id="UP001430953">
    <property type="component" value="Unassembled WGS sequence"/>
</dbReference>
<evidence type="ECO:0000313" key="11">
    <source>
        <dbReference type="EMBL" id="KAL0102724.1"/>
    </source>
</evidence>
<reference evidence="11 12" key="1">
    <citation type="submission" date="2023-03" db="EMBL/GenBank/DDBJ databases">
        <title>High recombination rates correlate with genetic variation in Cardiocondyla obscurior ants.</title>
        <authorList>
            <person name="Errbii M."/>
        </authorList>
    </citation>
    <scope>NUCLEOTIDE SEQUENCE [LARGE SCALE GENOMIC DNA]</scope>
    <source>
        <strain evidence="11">Alpha-2009</strain>
        <tissue evidence="11">Whole body</tissue>
    </source>
</reference>